<feature type="chain" id="PRO_5045023192" evidence="3">
    <location>
        <begin position="23"/>
        <end position="522"/>
    </location>
</feature>
<keyword evidence="2" id="KW-1133">Transmembrane helix</keyword>
<keyword evidence="2" id="KW-0812">Transmembrane</keyword>
<evidence type="ECO:0000259" key="4">
    <source>
        <dbReference type="PROSITE" id="PS51034"/>
    </source>
</evidence>
<sequence length="522" mass="59581">MIRGFHLLWVMVLATFLSYSQCIENAQTMKVTRKSNVTVLPRNDTGRVVDVGNLLRSNVSQEGTAYLLEQINATRNIDNFQRQPLRRFDDVRDRWLGNGPRPDVFRPPLIPPGIPPPPPPPPVDFDRDVHRPEFTGFVVPRDMVRVEHITADCQDNYMRITIRFNGSFTGLIYSTGYVHDLDCIYVNGTGRSQYEFYIRQNRCGTQGRRKEDFDPRTPVVRPRHNEYLLNTVTVQYSPIIEEEWDEHFRVTCEHGHDFWKTVTFPVINVEVNTGNPVVFSLKPPKCYMEILLGWTISGRRISGPVTVGDPLTLVIYMKSENSGFDIVVSNCFAHNGGQNRIRLVGKDGCVVNEKLLSPFRGQTSGDSGEEVTLFAYFKAFRFTGSPALYLECDIHMCHGTCPHQQCYWRSRIRRFLEKRESESGNPVISESVNLYQTLEVRQADEADASNRQPNKGRLLDENAVCFRTAEFATMITILLTTVILAVGISLTMCFRMRKMSKHNTKAPLGAKDNYVSKSKTSF</sequence>
<dbReference type="Gene3D" id="2.60.40.4100">
    <property type="entry name" value="Zona pellucida, ZP-C domain"/>
    <property type="match status" value="1"/>
</dbReference>
<dbReference type="GeneID" id="106463384"/>
<evidence type="ECO:0000256" key="2">
    <source>
        <dbReference type="SAM" id="Phobius"/>
    </source>
</evidence>
<dbReference type="Proteomes" id="UP000694941">
    <property type="component" value="Unplaced"/>
</dbReference>
<feature type="transmembrane region" description="Helical" evidence="2">
    <location>
        <begin position="471"/>
        <end position="494"/>
    </location>
</feature>
<name>A0ABM1SSF9_LIMPO</name>
<dbReference type="SMART" id="SM00241">
    <property type="entry name" value="ZP"/>
    <property type="match status" value="1"/>
</dbReference>
<dbReference type="PROSITE" id="PS51034">
    <property type="entry name" value="ZP_2"/>
    <property type="match status" value="1"/>
</dbReference>
<evidence type="ECO:0000256" key="1">
    <source>
        <dbReference type="ARBA" id="ARBA00023157"/>
    </source>
</evidence>
<evidence type="ECO:0000313" key="5">
    <source>
        <dbReference type="Proteomes" id="UP000694941"/>
    </source>
</evidence>
<dbReference type="RefSeq" id="XP_022246566.1">
    <property type="nucleotide sequence ID" value="XM_022390858.1"/>
</dbReference>
<reference evidence="6 7" key="1">
    <citation type="submission" date="2025-05" db="UniProtKB">
        <authorList>
            <consortium name="RefSeq"/>
        </authorList>
    </citation>
    <scope>IDENTIFICATION</scope>
    <source>
        <tissue evidence="6 7">Muscle</tissue>
    </source>
</reference>
<dbReference type="PANTHER" id="PTHR46560:SF3">
    <property type="entry name" value="ZP DOMAIN-CONTAINING PROTEIN"/>
    <property type="match status" value="1"/>
</dbReference>
<gene>
    <name evidence="6 7" type="primary">LOC106463384</name>
</gene>
<evidence type="ECO:0000313" key="6">
    <source>
        <dbReference type="RefSeq" id="XP_022246565.1"/>
    </source>
</evidence>
<feature type="domain" description="ZP" evidence="4">
    <location>
        <begin position="152"/>
        <end position="413"/>
    </location>
</feature>
<dbReference type="PANTHER" id="PTHR46560">
    <property type="entry name" value="CYPHER, ISOFORM B"/>
    <property type="match status" value="1"/>
</dbReference>
<dbReference type="InterPro" id="IPR001507">
    <property type="entry name" value="ZP_dom"/>
</dbReference>
<organism evidence="5 6">
    <name type="scientific">Limulus polyphemus</name>
    <name type="common">Atlantic horseshoe crab</name>
    <dbReference type="NCBI Taxonomy" id="6850"/>
    <lineage>
        <taxon>Eukaryota</taxon>
        <taxon>Metazoa</taxon>
        <taxon>Ecdysozoa</taxon>
        <taxon>Arthropoda</taxon>
        <taxon>Chelicerata</taxon>
        <taxon>Merostomata</taxon>
        <taxon>Xiphosura</taxon>
        <taxon>Limulidae</taxon>
        <taxon>Limulus</taxon>
    </lineage>
</organism>
<dbReference type="Pfam" id="PF00100">
    <property type="entry name" value="Zona_pellucida"/>
    <property type="match status" value="1"/>
</dbReference>
<dbReference type="RefSeq" id="XP_022246565.1">
    <property type="nucleotide sequence ID" value="XM_022390857.1"/>
</dbReference>
<protein>
    <submittedName>
        <fullName evidence="6 7">Uncharacterized protein LOC106463384</fullName>
    </submittedName>
</protein>
<evidence type="ECO:0000313" key="7">
    <source>
        <dbReference type="RefSeq" id="XP_022246566.1"/>
    </source>
</evidence>
<dbReference type="InterPro" id="IPR055355">
    <property type="entry name" value="ZP-C"/>
</dbReference>
<accession>A0ABM1SSF9</accession>
<keyword evidence="1" id="KW-1015">Disulfide bond</keyword>
<keyword evidence="3" id="KW-0732">Signal</keyword>
<keyword evidence="2" id="KW-0472">Membrane</keyword>
<proteinExistence type="predicted"/>
<feature type="signal peptide" evidence="3">
    <location>
        <begin position="1"/>
        <end position="22"/>
    </location>
</feature>
<keyword evidence="5" id="KW-1185">Reference proteome</keyword>
<dbReference type="InterPro" id="IPR042235">
    <property type="entry name" value="ZP-C_dom"/>
</dbReference>
<evidence type="ECO:0000256" key="3">
    <source>
        <dbReference type="SAM" id="SignalP"/>
    </source>
</evidence>